<dbReference type="Proteomes" id="UP000245946">
    <property type="component" value="Unassembled WGS sequence"/>
</dbReference>
<sequence>MRERRRGDPALRAGQKVRIYRKHWEDEQEPASGSSKPAQGAAEEPPARNEQHADIVEHVVHEEETDAHPDALSGGNEHDHAGHDDKVVTAEEGSHDHVAHEVEPPTVAEITHYDPPSPDR</sequence>
<gene>
    <name evidence="2" type="ORF">FA09DRAFT_327694</name>
</gene>
<evidence type="ECO:0000256" key="1">
    <source>
        <dbReference type="SAM" id="MobiDB-lite"/>
    </source>
</evidence>
<name>A0A316ZKS1_9BASI</name>
<feature type="compositionally biased region" description="Basic and acidic residues" evidence="1">
    <location>
        <begin position="45"/>
        <end position="69"/>
    </location>
</feature>
<reference evidence="2 3" key="1">
    <citation type="journal article" date="2018" name="Mol. Biol. Evol.">
        <title>Broad Genomic Sampling Reveals a Smut Pathogenic Ancestry of the Fungal Clade Ustilaginomycotina.</title>
        <authorList>
            <person name="Kijpornyongpan T."/>
            <person name="Mondo S.J."/>
            <person name="Barry K."/>
            <person name="Sandor L."/>
            <person name="Lee J."/>
            <person name="Lipzen A."/>
            <person name="Pangilinan J."/>
            <person name="LaButti K."/>
            <person name="Hainaut M."/>
            <person name="Henrissat B."/>
            <person name="Grigoriev I.V."/>
            <person name="Spatafora J.W."/>
            <person name="Aime M.C."/>
        </authorList>
    </citation>
    <scope>NUCLEOTIDE SEQUENCE [LARGE SCALE GENOMIC DNA]</scope>
    <source>
        <strain evidence="2 3">MCA 4186</strain>
    </source>
</reference>
<accession>A0A316ZKS1</accession>
<dbReference type="AlphaFoldDB" id="A0A316ZKS1"/>
<feature type="compositionally biased region" description="Basic and acidic residues" evidence="1">
    <location>
        <begin position="76"/>
        <end position="103"/>
    </location>
</feature>
<proteinExistence type="predicted"/>
<keyword evidence="3" id="KW-1185">Reference proteome</keyword>
<dbReference type="EMBL" id="KZ819284">
    <property type="protein sequence ID" value="PWO00986.1"/>
    <property type="molecule type" value="Genomic_DNA"/>
</dbReference>
<dbReference type="RefSeq" id="XP_025601264.1">
    <property type="nucleotide sequence ID" value="XM_025741488.1"/>
</dbReference>
<dbReference type="GeneID" id="37269032"/>
<evidence type="ECO:0000313" key="3">
    <source>
        <dbReference type="Proteomes" id="UP000245946"/>
    </source>
</evidence>
<feature type="region of interest" description="Disordered" evidence="1">
    <location>
        <begin position="1"/>
        <end position="120"/>
    </location>
</feature>
<organism evidence="2 3">
    <name type="scientific">Tilletiopsis washingtonensis</name>
    <dbReference type="NCBI Taxonomy" id="58919"/>
    <lineage>
        <taxon>Eukaryota</taxon>
        <taxon>Fungi</taxon>
        <taxon>Dikarya</taxon>
        <taxon>Basidiomycota</taxon>
        <taxon>Ustilaginomycotina</taxon>
        <taxon>Exobasidiomycetes</taxon>
        <taxon>Entylomatales</taxon>
        <taxon>Entylomatales incertae sedis</taxon>
        <taxon>Tilletiopsis</taxon>
    </lineage>
</organism>
<evidence type="ECO:0000313" key="2">
    <source>
        <dbReference type="EMBL" id="PWO00986.1"/>
    </source>
</evidence>
<protein>
    <submittedName>
        <fullName evidence="2">Uncharacterized protein</fullName>
    </submittedName>
</protein>